<comment type="catalytic activity">
    <reaction evidence="9">
        <text>a 2,3-saturated acyl-[ACP] + NAD(+) = a (2E)-enoyl-[ACP] + NADH + H(+)</text>
        <dbReference type="Rhea" id="RHEA:10240"/>
        <dbReference type="Rhea" id="RHEA-COMP:9925"/>
        <dbReference type="Rhea" id="RHEA-COMP:9926"/>
        <dbReference type="ChEBI" id="CHEBI:15378"/>
        <dbReference type="ChEBI" id="CHEBI:57540"/>
        <dbReference type="ChEBI" id="CHEBI:57945"/>
        <dbReference type="ChEBI" id="CHEBI:78784"/>
        <dbReference type="ChEBI" id="CHEBI:78785"/>
        <dbReference type="EC" id="1.3.1.9"/>
    </reaction>
</comment>
<dbReference type="Gene3D" id="3.40.50.720">
    <property type="entry name" value="NAD(P)-binding Rossmann-like Domain"/>
    <property type="match status" value="1"/>
</dbReference>
<dbReference type="InterPro" id="IPR024910">
    <property type="entry name" value="Enoyl-CoA_Rdtase_cat_dom"/>
</dbReference>
<evidence type="ECO:0000259" key="12">
    <source>
        <dbReference type="Pfam" id="PF12242"/>
    </source>
</evidence>
<keyword evidence="7 9" id="KW-0275">Fatty acid biosynthesis</keyword>
<feature type="domain" description="Enoyl reductase FAD binding" evidence="10">
    <location>
        <begin position="363"/>
        <end position="425"/>
    </location>
</feature>
<feature type="binding site" evidence="9">
    <location>
        <begin position="311"/>
        <end position="313"/>
    </location>
    <ligand>
        <name>NAD(+)</name>
        <dbReference type="ChEBI" id="CHEBI:57540"/>
    </ligand>
</feature>
<comment type="catalytic activity">
    <reaction evidence="8">
        <text>a 2,3-saturated acyl-CoA + NAD(+) = a (2E)-enoyl-CoA + NADH + H(+)</text>
        <dbReference type="Rhea" id="RHEA:18177"/>
        <dbReference type="ChEBI" id="CHEBI:15378"/>
        <dbReference type="ChEBI" id="CHEBI:57540"/>
        <dbReference type="ChEBI" id="CHEBI:57945"/>
        <dbReference type="ChEBI" id="CHEBI:58856"/>
        <dbReference type="ChEBI" id="CHEBI:65111"/>
        <dbReference type="EC" id="1.3.1.44"/>
    </reaction>
</comment>
<evidence type="ECO:0000256" key="7">
    <source>
        <dbReference type="ARBA" id="ARBA00023160"/>
    </source>
</evidence>
<feature type="site" description="Plays an important role in discriminating NADH against NADPH" evidence="9">
    <location>
        <position position="114"/>
    </location>
</feature>
<keyword evidence="6 9" id="KW-0443">Lipid metabolism</keyword>
<reference evidence="14" key="1">
    <citation type="journal article" date="2008" name="BMC Genomics">
        <title>The genome of Aeromonas salmonicida subsp. salmonicida A449: insights into the evolution of a fish pathogen.</title>
        <authorList>
            <person name="Reith M.E."/>
            <person name="Singh R.K."/>
            <person name="Curtis B."/>
            <person name="Boyd J.M."/>
            <person name="Bouevitch A."/>
            <person name="Kimball J."/>
            <person name="Munholland J."/>
            <person name="Murphy C."/>
            <person name="Sarty D."/>
            <person name="Williams J."/>
            <person name="Nash J.H."/>
            <person name="Johnson S.C."/>
            <person name="Brown L.L."/>
        </authorList>
    </citation>
    <scope>NUCLEOTIDE SEQUENCE [LARGE SCALE GENOMIC DNA]</scope>
    <source>
        <strain evidence="14">A449</strain>
    </source>
</reference>
<name>A4SH85_AERS4</name>
<dbReference type="Pfam" id="PF12242">
    <property type="entry name" value="Eno-Rase_NADH_b"/>
    <property type="match status" value="1"/>
</dbReference>
<feature type="binding site" evidence="9">
    <location>
        <begin position="150"/>
        <end position="151"/>
    </location>
    <ligand>
        <name>NAD(+)</name>
        <dbReference type="ChEBI" id="CHEBI:57540"/>
    </ligand>
</feature>
<dbReference type="AlphaFoldDB" id="A4SH85"/>
<evidence type="ECO:0000256" key="8">
    <source>
        <dbReference type="ARBA" id="ARBA00048302"/>
    </source>
</evidence>
<evidence type="ECO:0000259" key="10">
    <source>
        <dbReference type="Pfam" id="PF07055"/>
    </source>
</evidence>
<keyword evidence="4 9" id="KW-0560">Oxidoreductase</keyword>
<comment type="function">
    <text evidence="9">Involved in the final reduction of the elongation cycle of fatty acid synthesis (FAS II). Catalyzes the reduction of a carbon-carbon double bond in an enoyl moiety that is covalently linked to an acyl carrier protein (ACP).</text>
</comment>
<sequence>MGSLALPLVFLPPYCPYPARHQGNPQLLGYAVASSFGDPVMIIHPQIQGCVARNCHPIGCRAAVLQQISSVKAAGSFNGPKRVLVLGASSGFGLASRIALTFGAGADTVGVSFERGPSDKGLGSAGWYNNIWFRQAAEQEGRVAVNLIGDAFSDAMRQQAIDSIRQQLGQVDLVIYSLASGIRVLPDGRQVRSALKTTGQPFSGWGLDLEQDKLVQQSLAPATPEEIRDTVTVMGGEDWQLWMLALQQADCLAPGARTVAYSYIGPESTYPLYRDGTIGYAKEHLHATAEAINLQLAELGGHAWVSVCKALVTKASAYIPVLPVYLGLLMGVMKERGVHEGCIEQMQRLFASKMYGPQGVVADGNRLIRMDDHELDPAIQAAVSTLWSKVTPDNFHTLGDFAGLRQDFMQLNGFELPGVDYGAPVDVASLTELVP</sequence>
<keyword evidence="2 9" id="KW-0444">Lipid biosynthesis</keyword>
<dbReference type="PANTHER" id="PTHR37480:SF1">
    <property type="entry name" value="ENOYL-[ACYL-CARRIER-PROTEIN] REDUCTASE [NADH]"/>
    <property type="match status" value="1"/>
</dbReference>
<dbReference type="GO" id="GO:0051287">
    <property type="term" value="F:NAD binding"/>
    <property type="evidence" value="ECO:0007669"/>
    <property type="project" value="UniProtKB-UniRule"/>
</dbReference>
<evidence type="ECO:0000256" key="1">
    <source>
        <dbReference type="ARBA" id="ARBA00011245"/>
    </source>
</evidence>
<feature type="binding site" evidence="9">
    <location>
        <begin position="113"/>
        <end position="114"/>
    </location>
    <ligand>
        <name>NAD(+)</name>
        <dbReference type="ChEBI" id="CHEBI:57540"/>
    </ligand>
</feature>
<feature type="binding site" evidence="9">
    <location>
        <position position="263"/>
    </location>
    <ligand>
        <name>substrate</name>
    </ligand>
</feature>
<feature type="binding site" evidence="9">
    <location>
        <position position="282"/>
    </location>
    <ligand>
        <name>NAD(+)</name>
        <dbReference type="ChEBI" id="CHEBI:57540"/>
    </ligand>
</feature>
<evidence type="ECO:0000256" key="6">
    <source>
        <dbReference type="ARBA" id="ARBA00023098"/>
    </source>
</evidence>
<dbReference type="InterPro" id="IPR050048">
    <property type="entry name" value="FabV-like_NADH_b"/>
</dbReference>
<dbReference type="InterPro" id="IPR010758">
    <property type="entry name" value="Trans-2-enoyl-CoA_reductase"/>
</dbReference>
<dbReference type="STRING" id="29491.GCA_000820065_00505"/>
<evidence type="ECO:0000313" key="13">
    <source>
        <dbReference type="EMBL" id="ABO88257.1"/>
    </source>
</evidence>
<dbReference type="KEGG" id="asa:ASA_0047"/>
<dbReference type="UniPathway" id="UPA00094"/>
<organism evidence="13 14">
    <name type="scientific">Aeromonas salmonicida (strain A449)</name>
    <dbReference type="NCBI Taxonomy" id="382245"/>
    <lineage>
        <taxon>Bacteria</taxon>
        <taxon>Pseudomonadati</taxon>
        <taxon>Pseudomonadota</taxon>
        <taxon>Gammaproteobacteria</taxon>
        <taxon>Aeromonadales</taxon>
        <taxon>Aeromonadaceae</taxon>
        <taxon>Aeromonas</taxon>
    </lineage>
</organism>
<protein>
    <recommendedName>
        <fullName evidence="9">Enoyl-[acyl-carrier-protein] reductase [NADH]</fullName>
        <shortName evidence="9">ENR</shortName>
        <ecNumber evidence="9">1.3.1.9</ecNumber>
    </recommendedName>
</protein>
<evidence type="ECO:0000256" key="5">
    <source>
        <dbReference type="ARBA" id="ARBA00023027"/>
    </source>
</evidence>
<gene>
    <name evidence="9" type="primary">fabV</name>
    <name evidence="13" type="ordered locus">ASA_0047</name>
</gene>
<accession>A4SH85</accession>
<evidence type="ECO:0000256" key="4">
    <source>
        <dbReference type="ARBA" id="ARBA00023002"/>
    </source>
</evidence>
<dbReference type="HOGENOM" id="CLU_057698_1_0_6"/>
<dbReference type="GO" id="GO:0006633">
    <property type="term" value="P:fatty acid biosynthetic process"/>
    <property type="evidence" value="ECO:0007669"/>
    <property type="project" value="UniProtKB-UniRule"/>
</dbReference>
<dbReference type="Proteomes" id="UP000000225">
    <property type="component" value="Chromosome"/>
</dbReference>
<evidence type="ECO:0000313" key="14">
    <source>
        <dbReference type="Proteomes" id="UP000000225"/>
    </source>
</evidence>
<dbReference type="EC" id="1.3.1.9" evidence="9"/>
<dbReference type="GO" id="GO:0004318">
    <property type="term" value="F:enoyl-[acyl-carrier-protein] reductase (NADH) activity"/>
    <property type="evidence" value="ECO:0007669"/>
    <property type="project" value="UniProtKB-UniRule"/>
</dbReference>
<comment type="pathway">
    <text evidence="9">Lipid metabolism; fatty acid biosynthesis.</text>
</comment>
<dbReference type="eggNOG" id="COG3007">
    <property type="taxonomic scope" value="Bacteria"/>
</dbReference>
<feature type="domain" description="Trans-2-enoyl-CoA reductase catalytic" evidence="11">
    <location>
        <begin position="123"/>
        <end position="355"/>
    </location>
</feature>
<dbReference type="InterPro" id="IPR024906">
    <property type="entry name" value="Eno_Rdtase_FAD-bd_dom"/>
</dbReference>
<dbReference type="NCBIfam" id="NF010177">
    <property type="entry name" value="PRK13656.1"/>
    <property type="match status" value="1"/>
</dbReference>
<evidence type="ECO:0000256" key="3">
    <source>
        <dbReference type="ARBA" id="ARBA00022832"/>
    </source>
</evidence>
<evidence type="ECO:0000256" key="9">
    <source>
        <dbReference type="HAMAP-Rule" id="MF_01838"/>
    </source>
</evidence>
<keyword evidence="3 9" id="KW-0276">Fatty acid metabolism</keyword>
<dbReference type="NCBIfam" id="NF043048">
    <property type="entry name" value="EnoyACPredFabV"/>
    <property type="match status" value="1"/>
</dbReference>
<proteinExistence type="inferred from homology"/>
<dbReference type="Pfam" id="PF07055">
    <property type="entry name" value="Eno-Rase_FAD_bd"/>
    <property type="match status" value="1"/>
</dbReference>
<keyword evidence="5 9" id="KW-0520">NAD</keyword>
<dbReference type="Pfam" id="PF12241">
    <property type="entry name" value="Enoyl_reductase"/>
    <property type="match status" value="1"/>
</dbReference>
<evidence type="ECO:0000259" key="11">
    <source>
        <dbReference type="Pfam" id="PF12241"/>
    </source>
</evidence>
<comment type="subunit">
    <text evidence="1 9">Monomer.</text>
</comment>
<feature type="domain" description="Trans-2-enoyl-CoA reductase-like NAD(P)H binding" evidence="12">
    <location>
        <begin position="42"/>
        <end position="118"/>
    </location>
</feature>
<dbReference type="HAMAP" id="MF_01838">
    <property type="entry name" value="FabV_reductase"/>
    <property type="match status" value="1"/>
</dbReference>
<feature type="active site" description="Proton donor" evidence="9">
    <location>
        <position position="273"/>
    </location>
</feature>
<evidence type="ECO:0000256" key="2">
    <source>
        <dbReference type="ARBA" id="ARBA00022516"/>
    </source>
</evidence>
<feature type="binding site" evidence="9">
    <location>
        <begin position="87"/>
        <end position="92"/>
    </location>
    <ligand>
        <name>NAD(+)</name>
        <dbReference type="ChEBI" id="CHEBI:57540"/>
    </ligand>
</feature>
<feature type="binding site" evidence="9">
    <location>
        <begin position="178"/>
        <end position="179"/>
    </location>
    <ligand>
        <name>NAD(+)</name>
        <dbReference type="ChEBI" id="CHEBI:57540"/>
    </ligand>
</feature>
<dbReference type="PANTHER" id="PTHR37480">
    <property type="entry name" value="ENOYL-[ACYL-CARRIER-PROTEIN] REDUCTASE [NADH]"/>
    <property type="match status" value="1"/>
</dbReference>
<dbReference type="GO" id="GO:0050343">
    <property type="term" value="F:trans-2-enoyl-CoA reductase (NADH) activity"/>
    <property type="evidence" value="ECO:0007669"/>
    <property type="project" value="UniProtKB-EC"/>
</dbReference>
<comment type="similarity">
    <text evidence="9">Belongs to the TER reductase family.</text>
</comment>
<dbReference type="EMBL" id="CP000644">
    <property type="protein sequence ID" value="ABO88257.1"/>
    <property type="molecule type" value="Genomic_DNA"/>
</dbReference>